<dbReference type="AlphaFoldDB" id="A0A060H7V7"/>
<reference evidence="3 4" key="1">
    <citation type="submission" date="2013-08" db="EMBL/GenBank/DDBJ databases">
        <authorList>
            <person name="Stouthamer R."/>
            <person name="Nunney L."/>
        </authorList>
    </citation>
    <scope>NUCLEOTIDE SEQUENCE [LARGE SCALE GENOMIC DNA]</scope>
    <source>
        <strain evidence="4">ann-1</strain>
    </source>
</reference>
<dbReference type="PATRIC" id="fig|155920.8.peg.598"/>
<proteinExistence type="inferred from homology"/>
<dbReference type="EMBL" id="CP006696">
    <property type="protein sequence ID" value="AIC09426.1"/>
    <property type="molecule type" value="Genomic_DNA"/>
</dbReference>
<dbReference type="PANTHER" id="PTHR33383:SF1">
    <property type="entry name" value="MEMBRANE PROTEIN INSERTION EFFICIENCY FACTOR-RELATED"/>
    <property type="match status" value="1"/>
</dbReference>
<dbReference type="PANTHER" id="PTHR33383">
    <property type="entry name" value="MEMBRANE PROTEIN INSERTION EFFICIENCY FACTOR-RELATED"/>
    <property type="match status" value="1"/>
</dbReference>
<feature type="region of interest" description="Disordered" evidence="2">
    <location>
        <begin position="65"/>
        <end position="92"/>
    </location>
</feature>
<organism evidence="3 4">
    <name type="scientific">Xylella fastidiosa subsp. sandyi Ann-1</name>
    <dbReference type="NCBI Taxonomy" id="155920"/>
    <lineage>
        <taxon>Bacteria</taxon>
        <taxon>Pseudomonadati</taxon>
        <taxon>Pseudomonadota</taxon>
        <taxon>Gammaproteobacteria</taxon>
        <taxon>Lysobacterales</taxon>
        <taxon>Lysobacteraceae</taxon>
        <taxon>Xylella</taxon>
    </lineage>
</organism>
<protein>
    <recommendedName>
        <fullName evidence="1">Putative membrane protein insertion efficiency factor</fullName>
    </recommendedName>
</protein>
<dbReference type="GO" id="GO:0005886">
    <property type="term" value="C:plasma membrane"/>
    <property type="evidence" value="ECO:0007669"/>
    <property type="project" value="UniProtKB-SubCell"/>
</dbReference>
<dbReference type="Proteomes" id="UP000027215">
    <property type="component" value="Chromosome"/>
</dbReference>
<evidence type="ECO:0000313" key="4">
    <source>
        <dbReference type="Proteomes" id="UP000027215"/>
    </source>
</evidence>
<evidence type="ECO:0000256" key="2">
    <source>
        <dbReference type="SAM" id="MobiDB-lite"/>
    </source>
</evidence>
<dbReference type="HOGENOM" id="CLU_144811_2_2_6"/>
<dbReference type="HAMAP" id="MF_00386">
    <property type="entry name" value="UPF0161_YidD"/>
    <property type="match status" value="1"/>
</dbReference>
<dbReference type="Pfam" id="PF01809">
    <property type="entry name" value="YidD"/>
    <property type="match status" value="1"/>
</dbReference>
<evidence type="ECO:0000256" key="1">
    <source>
        <dbReference type="HAMAP-Rule" id="MF_00386"/>
    </source>
</evidence>
<dbReference type="InterPro" id="IPR002696">
    <property type="entry name" value="Membr_insert_effic_factor_YidD"/>
</dbReference>
<sequence>MHKVIMHPLILLLKIYKRLISPLLGPHCRFEPSCSEYAMVAIARFGTLRGIWLAARRLARCHPLQLGGHDPVPDNTSTQVNPRSHRCTGHHQ</sequence>
<keyword evidence="1" id="KW-1003">Cell membrane</keyword>
<keyword evidence="1" id="KW-0472">Membrane</keyword>
<evidence type="ECO:0000313" key="3">
    <source>
        <dbReference type="EMBL" id="AIC09426.1"/>
    </source>
</evidence>
<gene>
    <name evidence="3" type="ORF">D934_02480</name>
</gene>
<dbReference type="SMART" id="SM01234">
    <property type="entry name" value="Haemolytic"/>
    <property type="match status" value="1"/>
</dbReference>
<name>A0A060H7V7_XYLFS</name>
<dbReference type="KEGG" id="xfs:D934_02480"/>
<comment type="function">
    <text evidence="1">Could be involved in insertion of integral membrane proteins into the membrane.</text>
</comment>
<comment type="subcellular location">
    <subcellularLocation>
        <location evidence="1">Cell membrane</location>
        <topology evidence="1">Peripheral membrane protein</topology>
        <orientation evidence="1">Cytoplasmic side</orientation>
    </subcellularLocation>
</comment>
<dbReference type="NCBIfam" id="TIGR00278">
    <property type="entry name" value="membrane protein insertion efficiency factor YidD"/>
    <property type="match status" value="1"/>
</dbReference>
<accession>A0A060H7V7</accession>
<comment type="similarity">
    <text evidence="1">Belongs to the UPF0161 family.</text>
</comment>
<feature type="compositionally biased region" description="Basic residues" evidence="2">
    <location>
        <begin position="83"/>
        <end position="92"/>
    </location>
</feature>